<organism evidence="6 7">
    <name type="scientific">Elysia crispata</name>
    <name type="common">lettuce slug</name>
    <dbReference type="NCBI Taxonomy" id="231223"/>
    <lineage>
        <taxon>Eukaryota</taxon>
        <taxon>Metazoa</taxon>
        <taxon>Spiralia</taxon>
        <taxon>Lophotrochozoa</taxon>
        <taxon>Mollusca</taxon>
        <taxon>Gastropoda</taxon>
        <taxon>Heterobranchia</taxon>
        <taxon>Euthyneura</taxon>
        <taxon>Panpulmonata</taxon>
        <taxon>Sacoglossa</taxon>
        <taxon>Placobranchoidea</taxon>
        <taxon>Plakobranchidae</taxon>
        <taxon>Elysia</taxon>
    </lineage>
</organism>
<evidence type="ECO:0000259" key="5">
    <source>
        <dbReference type="PROSITE" id="PS01180"/>
    </source>
</evidence>
<dbReference type="SUPFAM" id="SSF57424">
    <property type="entry name" value="LDL receptor-like module"/>
    <property type="match status" value="1"/>
</dbReference>
<dbReference type="Pfam" id="PF00431">
    <property type="entry name" value="CUB"/>
    <property type="match status" value="1"/>
</dbReference>
<proteinExistence type="predicted"/>
<feature type="domain" description="CUB" evidence="5">
    <location>
        <begin position="71"/>
        <end position="190"/>
    </location>
</feature>
<protein>
    <recommendedName>
        <fullName evidence="5">CUB domain-containing protein</fullName>
    </recommendedName>
</protein>
<keyword evidence="4" id="KW-0812">Transmembrane</keyword>
<dbReference type="InterPro" id="IPR035914">
    <property type="entry name" value="Sperma_CUB_dom_sf"/>
</dbReference>
<dbReference type="EMBL" id="JAWDGP010003786">
    <property type="protein sequence ID" value="KAK3770826.1"/>
    <property type="molecule type" value="Genomic_DNA"/>
</dbReference>
<dbReference type="AlphaFoldDB" id="A0AAE0ZKZ5"/>
<dbReference type="PANTHER" id="PTHR24251">
    <property type="entry name" value="OVOCHYMASE-RELATED"/>
    <property type="match status" value="1"/>
</dbReference>
<feature type="disulfide bond" evidence="3">
    <location>
        <begin position="209"/>
        <end position="227"/>
    </location>
</feature>
<keyword evidence="2 3" id="KW-1015">Disulfide bond</keyword>
<comment type="caution">
    <text evidence="3">Lacks conserved residue(s) required for the propagation of feature annotation.</text>
</comment>
<reference evidence="6" key="1">
    <citation type="journal article" date="2023" name="G3 (Bethesda)">
        <title>A reference genome for the long-term kleptoplast-retaining sea slug Elysia crispata morphotype clarki.</title>
        <authorList>
            <person name="Eastman K.E."/>
            <person name="Pendleton A.L."/>
            <person name="Shaikh M.A."/>
            <person name="Suttiyut T."/>
            <person name="Ogas R."/>
            <person name="Tomko P."/>
            <person name="Gavelis G."/>
            <person name="Widhalm J.R."/>
            <person name="Wisecaver J.H."/>
        </authorList>
    </citation>
    <scope>NUCLEOTIDE SEQUENCE</scope>
    <source>
        <strain evidence="6">ECLA1</strain>
    </source>
</reference>
<keyword evidence="1" id="KW-0677">Repeat</keyword>
<dbReference type="InterPro" id="IPR036055">
    <property type="entry name" value="LDL_receptor-like_sf"/>
</dbReference>
<comment type="caution">
    <text evidence="6">The sequence shown here is derived from an EMBL/GenBank/DDBJ whole genome shotgun (WGS) entry which is preliminary data.</text>
</comment>
<gene>
    <name evidence="6" type="ORF">RRG08_036427</name>
</gene>
<dbReference type="Gene3D" id="2.60.120.290">
    <property type="entry name" value="Spermadhesin, CUB domain"/>
    <property type="match status" value="1"/>
</dbReference>
<accession>A0AAE0ZKZ5</accession>
<name>A0AAE0ZKZ5_9GAST</name>
<evidence type="ECO:0000256" key="2">
    <source>
        <dbReference type="ARBA" id="ARBA00023157"/>
    </source>
</evidence>
<dbReference type="PROSITE" id="PS50068">
    <property type="entry name" value="LDLRA_2"/>
    <property type="match status" value="1"/>
</dbReference>
<feature type="disulfide bond" evidence="3">
    <location>
        <begin position="202"/>
        <end position="214"/>
    </location>
</feature>
<dbReference type="CDD" id="cd00041">
    <property type="entry name" value="CUB"/>
    <property type="match status" value="1"/>
</dbReference>
<keyword evidence="7" id="KW-1185">Reference proteome</keyword>
<evidence type="ECO:0000256" key="4">
    <source>
        <dbReference type="SAM" id="Phobius"/>
    </source>
</evidence>
<evidence type="ECO:0000256" key="3">
    <source>
        <dbReference type="PROSITE-ProRule" id="PRU00124"/>
    </source>
</evidence>
<dbReference type="Proteomes" id="UP001283361">
    <property type="component" value="Unassembled WGS sequence"/>
</dbReference>
<evidence type="ECO:0000256" key="1">
    <source>
        <dbReference type="ARBA" id="ARBA00022737"/>
    </source>
</evidence>
<sequence length="365" mass="40130">MINIARLHQASRVVYSSQHRGRRETSNAPNCLMLHFVKCAYSRKAGVNRLIKLFSAIGLSVLSAVSGFAECGDYYYLSPGITASITSPNYPAMYPTYSKCIWVVEAPGENYRVQLTISYTGERYNGTCADYVEVRDGGQYAPLLAMFCDNASNAVVVSGYVWMWVLFKSDGIMGSGSVMTATFTTYYNATPSDNTTQPFSACRSYEFECRNKMCASLSYRCDGYNDCGCKKDCDEDECYSLSITKGVQIGISVAVGVVTFFFVALISFAIEGRNSWRAMVSDANREKESRDLERQRRVSRAFSKFIANNDNTFSPNFSSNALKAPPAAAAATVNKLSGPIATLTVQPQNVPAFKVPDMTVTDIDA</sequence>
<evidence type="ECO:0000313" key="7">
    <source>
        <dbReference type="Proteomes" id="UP001283361"/>
    </source>
</evidence>
<evidence type="ECO:0000313" key="6">
    <source>
        <dbReference type="EMBL" id="KAK3770826.1"/>
    </source>
</evidence>
<keyword evidence="4" id="KW-0472">Membrane</keyword>
<dbReference type="Gene3D" id="4.10.400.10">
    <property type="entry name" value="Low-density Lipoprotein Receptor"/>
    <property type="match status" value="1"/>
</dbReference>
<dbReference type="SMART" id="SM00042">
    <property type="entry name" value="CUB"/>
    <property type="match status" value="1"/>
</dbReference>
<feature type="transmembrane region" description="Helical" evidence="4">
    <location>
        <begin position="249"/>
        <end position="270"/>
    </location>
</feature>
<dbReference type="InterPro" id="IPR002172">
    <property type="entry name" value="LDrepeatLR_classA_rpt"/>
</dbReference>
<keyword evidence="4" id="KW-1133">Transmembrane helix</keyword>
<dbReference type="SUPFAM" id="SSF49854">
    <property type="entry name" value="Spermadhesin, CUB domain"/>
    <property type="match status" value="1"/>
</dbReference>
<dbReference type="InterPro" id="IPR000859">
    <property type="entry name" value="CUB_dom"/>
</dbReference>
<dbReference type="CDD" id="cd00112">
    <property type="entry name" value="LDLa"/>
    <property type="match status" value="1"/>
</dbReference>
<dbReference type="PROSITE" id="PS01180">
    <property type="entry name" value="CUB"/>
    <property type="match status" value="1"/>
</dbReference>